<dbReference type="GO" id="GO:0022857">
    <property type="term" value="F:transmembrane transporter activity"/>
    <property type="evidence" value="ECO:0007669"/>
    <property type="project" value="InterPro"/>
</dbReference>
<dbReference type="GO" id="GO:0005886">
    <property type="term" value="C:plasma membrane"/>
    <property type="evidence" value="ECO:0007669"/>
    <property type="project" value="UniProtKB-SubCell"/>
</dbReference>
<dbReference type="PANTHER" id="PTHR42718:SF46">
    <property type="entry name" value="BLR6921 PROTEIN"/>
    <property type="match status" value="1"/>
</dbReference>
<evidence type="ECO:0000256" key="5">
    <source>
        <dbReference type="ARBA" id="ARBA00022989"/>
    </source>
</evidence>
<dbReference type="SUPFAM" id="SSF103473">
    <property type="entry name" value="MFS general substrate transporter"/>
    <property type="match status" value="1"/>
</dbReference>
<dbReference type="Pfam" id="PF07690">
    <property type="entry name" value="MFS_1"/>
    <property type="match status" value="1"/>
</dbReference>
<proteinExistence type="predicted"/>
<comment type="subcellular location">
    <subcellularLocation>
        <location evidence="1">Cell membrane</location>
        <topology evidence="1">Multi-pass membrane protein</topology>
    </subcellularLocation>
</comment>
<evidence type="ECO:0000313" key="9">
    <source>
        <dbReference type="EMBL" id="MBB5780793.1"/>
    </source>
</evidence>
<keyword evidence="3" id="KW-1003">Cell membrane</keyword>
<gene>
    <name evidence="9" type="ORF">HD596_007549</name>
</gene>
<dbReference type="EMBL" id="JACHMB010000001">
    <property type="protein sequence ID" value="MBB5780793.1"/>
    <property type="molecule type" value="Genomic_DNA"/>
</dbReference>
<keyword evidence="10" id="KW-1185">Reference proteome</keyword>
<keyword evidence="2" id="KW-0813">Transport</keyword>
<sequence>METREYAWTRGNVFALVALCSAQVLDAVDTTVVNVALPAIEDELGFAAADLSWVVNAYMVPFGGFLLLGGRLGDLFGHRRILMGGVALFTGASLVAGLAQNAGVLIGARAAQGLAAALVAPMTPALIALIFPEGRARSRAFAVWATATAVSSTLGLVVSRLGRRGQQCQEGVGHDAWRQALVGCQAAGADDIPPVRLPPPLSFAALRSQRTAADGDAVW</sequence>
<name>A0A7W9LEK4_9ACTN</name>
<protein>
    <submittedName>
        <fullName evidence="9">MFS family permease</fullName>
    </submittedName>
</protein>
<keyword evidence="4 7" id="KW-0812">Transmembrane</keyword>
<dbReference type="PROSITE" id="PS50850">
    <property type="entry name" value="MFS"/>
    <property type="match status" value="1"/>
</dbReference>
<keyword evidence="5 7" id="KW-1133">Transmembrane helix</keyword>
<dbReference type="InterPro" id="IPR036259">
    <property type="entry name" value="MFS_trans_sf"/>
</dbReference>
<dbReference type="AlphaFoldDB" id="A0A7W9LEK4"/>
<organism evidence="9 10">
    <name type="scientific">Nonomuraea jabiensis</name>
    <dbReference type="NCBI Taxonomy" id="882448"/>
    <lineage>
        <taxon>Bacteria</taxon>
        <taxon>Bacillati</taxon>
        <taxon>Actinomycetota</taxon>
        <taxon>Actinomycetes</taxon>
        <taxon>Streptosporangiales</taxon>
        <taxon>Streptosporangiaceae</taxon>
        <taxon>Nonomuraea</taxon>
    </lineage>
</organism>
<dbReference type="InterPro" id="IPR020846">
    <property type="entry name" value="MFS_dom"/>
</dbReference>
<reference evidence="9 10" key="1">
    <citation type="submission" date="2020-08" db="EMBL/GenBank/DDBJ databases">
        <title>Sequencing the genomes of 1000 actinobacteria strains.</title>
        <authorList>
            <person name="Klenk H.-P."/>
        </authorList>
    </citation>
    <scope>NUCLEOTIDE SEQUENCE [LARGE SCALE GENOMIC DNA]</scope>
    <source>
        <strain evidence="9 10">DSM 45507</strain>
    </source>
</reference>
<dbReference type="RefSeq" id="WP_185074202.1">
    <property type="nucleotide sequence ID" value="NZ_JACHMB010000001.1"/>
</dbReference>
<dbReference type="InterPro" id="IPR011701">
    <property type="entry name" value="MFS"/>
</dbReference>
<evidence type="ECO:0000313" key="10">
    <source>
        <dbReference type="Proteomes" id="UP000579153"/>
    </source>
</evidence>
<feature type="transmembrane region" description="Helical" evidence="7">
    <location>
        <begin position="111"/>
        <end position="131"/>
    </location>
</feature>
<evidence type="ECO:0000259" key="8">
    <source>
        <dbReference type="PROSITE" id="PS50850"/>
    </source>
</evidence>
<feature type="transmembrane region" description="Helical" evidence="7">
    <location>
        <begin position="81"/>
        <end position="99"/>
    </location>
</feature>
<evidence type="ECO:0000256" key="2">
    <source>
        <dbReference type="ARBA" id="ARBA00022448"/>
    </source>
</evidence>
<keyword evidence="6 7" id="KW-0472">Membrane</keyword>
<evidence type="ECO:0000256" key="6">
    <source>
        <dbReference type="ARBA" id="ARBA00023136"/>
    </source>
</evidence>
<evidence type="ECO:0000256" key="3">
    <source>
        <dbReference type="ARBA" id="ARBA00022475"/>
    </source>
</evidence>
<evidence type="ECO:0000256" key="4">
    <source>
        <dbReference type="ARBA" id="ARBA00022692"/>
    </source>
</evidence>
<dbReference type="Gene3D" id="1.20.1720.10">
    <property type="entry name" value="Multidrug resistance protein D"/>
    <property type="match status" value="1"/>
</dbReference>
<dbReference type="PANTHER" id="PTHR42718">
    <property type="entry name" value="MAJOR FACILITATOR SUPERFAMILY MULTIDRUG TRANSPORTER MFSC"/>
    <property type="match status" value="1"/>
</dbReference>
<evidence type="ECO:0000256" key="7">
    <source>
        <dbReference type="SAM" id="Phobius"/>
    </source>
</evidence>
<feature type="transmembrane region" description="Helical" evidence="7">
    <location>
        <begin position="51"/>
        <end position="69"/>
    </location>
</feature>
<accession>A0A7W9LEK4</accession>
<comment type="caution">
    <text evidence="9">The sequence shown here is derived from an EMBL/GenBank/DDBJ whole genome shotgun (WGS) entry which is preliminary data.</text>
</comment>
<evidence type="ECO:0000256" key="1">
    <source>
        <dbReference type="ARBA" id="ARBA00004651"/>
    </source>
</evidence>
<feature type="domain" description="Major facilitator superfamily (MFS) profile" evidence="8">
    <location>
        <begin position="15"/>
        <end position="219"/>
    </location>
</feature>
<dbReference type="Proteomes" id="UP000579153">
    <property type="component" value="Unassembled WGS sequence"/>
</dbReference>